<keyword evidence="6" id="KW-1185">Reference proteome</keyword>
<feature type="region of interest" description="Disordered" evidence="2">
    <location>
        <begin position="190"/>
        <end position="216"/>
    </location>
</feature>
<dbReference type="OrthoDB" id="9810270at2"/>
<name>A0A4R5KEH1_9BACL</name>
<dbReference type="InterPro" id="IPR051311">
    <property type="entry name" value="DedA_domain"/>
</dbReference>
<dbReference type="Proteomes" id="UP000295636">
    <property type="component" value="Unassembled WGS sequence"/>
</dbReference>
<dbReference type="PANTHER" id="PTHR42709">
    <property type="entry name" value="ALKALINE PHOSPHATASE LIKE PROTEIN"/>
    <property type="match status" value="1"/>
</dbReference>
<dbReference type="PANTHER" id="PTHR42709:SF11">
    <property type="entry name" value="DEDA FAMILY PROTEIN"/>
    <property type="match status" value="1"/>
</dbReference>
<dbReference type="Pfam" id="PF09335">
    <property type="entry name" value="VTT_dom"/>
    <property type="match status" value="1"/>
</dbReference>
<keyword evidence="3" id="KW-1133">Transmembrane helix</keyword>
<evidence type="ECO:0000313" key="5">
    <source>
        <dbReference type="EMBL" id="TDF92617.1"/>
    </source>
</evidence>
<feature type="compositionally biased region" description="Basic and acidic residues" evidence="2">
    <location>
        <begin position="191"/>
        <end position="216"/>
    </location>
</feature>
<dbReference type="InterPro" id="IPR032816">
    <property type="entry name" value="VTT_dom"/>
</dbReference>
<feature type="transmembrane region" description="Helical" evidence="3">
    <location>
        <begin position="156"/>
        <end position="175"/>
    </location>
</feature>
<dbReference type="RefSeq" id="WP_133235207.1">
    <property type="nucleotide sequence ID" value="NZ_SMRT01000020.1"/>
</dbReference>
<gene>
    <name evidence="5" type="ORF">E1757_29395</name>
</gene>
<proteinExistence type="inferred from homology"/>
<feature type="transmembrane region" description="Helical" evidence="3">
    <location>
        <begin position="123"/>
        <end position="144"/>
    </location>
</feature>
<accession>A0A4R5KEH1</accession>
<feature type="domain" description="VTT" evidence="4">
    <location>
        <begin position="27"/>
        <end position="141"/>
    </location>
</feature>
<evidence type="ECO:0000313" key="6">
    <source>
        <dbReference type="Proteomes" id="UP000295636"/>
    </source>
</evidence>
<sequence>MEFLRSFGSAGLFIHAMIDAIIFPIPAFFLQVSLSALNPENAIWLATLGYIGCLAGTPIGYAIGKTSGNLVLGKFMKKKWLDSATSLFQRHGESAILIGSFTPIPFKLFTIMSGCMNYPLWKLLGYAAIGRAVKFYLVGILFYMYGRAAEHMVDRALGITLLVAGVVITAVWLLVRRIRNRKQLKQTVAQLEEKPTDRKSNRMEEDNHAMVEEGRS</sequence>
<evidence type="ECO:0000256" key="3">
    <source>
        <dbReference type="SAM" id="Phobius"/>
    </source>
</evidence>
<organism evidence="5 6">
    <name type="scientific">Paenibacillus piri</name>
    <dbReference type="NCBI Taxonomy" id="2547395"/>
    <lineage>
        <taxon>Bacteria</taxon>
        <taxon>Bacillati</taxon>
        <taxon>Bacillota</taxon>
        <taxon>Bacilli</taxon>
        <taxon>Bacillales</taxon>
        <taxon>Paenibacillaceae</taxon>
        <taxon>Paenibacillus</taxon>
    </lineage>
</organism>
<evidence type="ECO:0000259" key="4">
    <source>
        <dbReference type="Pfam" id="PF09335"/>
    </source>
</evidence>
<evidence type="ECO:0000256" key="2">
    <source>
        <dbReference type="SAM" id="MobiDB-lite"/>
    </source>
</evidence>
<dbReference type="AlphaFoldDB" id="A0A4R5KEH1"/>
<dbReference type="EMBL" id="SMRT01000020">
    <property type="protein sequence ID" value="TDF92617.1"/>
    <property type="molecule type" value="Genomic_DNA"/>
</dbReference>
<dbReference type="GO" id="GO:0005886">
    <property type="term" value="C:plasma membrane"/>
    <property type="evidence" value="ECO:0007669"/>
    <property type="project" value="TreeGrafter"/>
</dbReference>
<comment type="similarity">
    <text evidence="1">Belongs to the DedA family.</text>
</comment>
<comment type="caution">
    <text evidence="5">The sequence shown here is derived from an EMBL/GenBank/DDBJ whole genome shotgun (WGS) entry which is preliminary data.</text>
</comment>
<reference evidence="5 6" key="1">
    <citation type="submission" date="2019-03" db="EMBL/GenBank/DDBJ databases">
        <title>This is whole genome sequence of Paenibacillus sp MS74 strain.</title>
        <authorList>
            <person name="Trinh H.N."/>
        </authorList>
    </citation>
    <scope>NUCLEOTIDE SEQUENCE [LARGE SCALE GENOMIC DNA]</scope>
    <source>
        <strain evidence="5 6">MS74</strain>
    </source>
</reference>
<keyword evidence="3" id="KW-0812">Transmembrane</keyword>
<feature type="transmembrane region" description="Helical" evidence="3">
    <location>
        <begin position="12"/>
        <end position="30"/>
    </location>
</feature>
<evidence type="ECO:0000256" key="1">
    <source>
        <dbReference type="ARBA" id="ARBA00010792"/>
    </source>
</evidence>
<protein>
    <submittedName>
        <fullName evidence="5">DedA family protein</fullName>
    </submittedName>
</protein>
<feature type="transmembrane region" description="Helical" evidence="3">
    <location>
        <begin position="42"/>
        <end position="64"/>
    </location>
</feature>
<keyword evidence="3" id="KW-0472">Membrane</keyword>